<dbReference type="InterPro" id="IPR029055">
    <property type="entry name" value="Ntn_hydrolases_N"/>
</dbReference>
<feature type="chain" id="PRO_5002859000" evidence="5">
    <location>
        <begin position="22"/>
        <end position="519"/>
    </location>
</feature>
<comment type="similarity">
    <text evidence="1">Belongs to the gamma-glutamyltransferase family.</text>
</comment>
<dbReference type="MEROPS" id="T03.013"/>
<dbReference type="GO" id="GO:0103068">
    <property type="term" value="F:leukotriene C4 gamma-glutamyl transferase activity"/>
    <property type="evidence" value="ECO:0007669"/>
    <property type="project" value="UniProtKB-EC"/>
</dbReference>
<evidence type="ECO:0000313" key="7">
    <source>
        <dbReference type="Proteomes" id="UP000002384"/>
    </source>
</evidence>
<dbReference type="Proteomes" id="UP000002384">
    <property type="component" value="Chromosome"/>
</dbReference>
<dbReference type="KEGG" id="cyc:PCC7424_0910"/>
<keyword evidence="6" id="KW-0012">Acyltransferase</keyword>
<dbReference type="eggNOG" id="COG0405">
    <property type="taxonomic scope" value="Bacteria"/>
</dbReference>
<dbReference type="Pfam" id="PF01019">
    <property type="entry name" value="G_glu_transpept"/>
    <property type="match status" value="1"/>
</dbReference>
<organism evidence="6 7">
    <name type="scientific">Gloeothece citriformis (strain PCC 7424)</name>
    <name type="common">Cyanothece sp. (strain PCC 7424)</name>
    <dbReference type="NCBI Taxonomy" id="65393"/>
    <lineage>
        <taxon>Bacteria</taxon>
        <taxon>Bacillati</taxon>
        <taxon>Cyanobacteriota</taxon>
        <taxon>Cyanophyceae</taxon>
        <taxon>Oscillatoriophycideae</taxon>
        <taxon>Chroococcales</taxon>
        <taxon>Aphanothecaceae</taxon>
        <taxon>Gloeothece</taxon>
        <taxon>Gloeothece citriformis</taxon>
    </lineage>
</organism>
<sequence>MMTKTRVAIAASSLLAAQAGAFVTREKGNAVDAAVASTLVSICTELGIMAPGAGGFITLWDSQGTSEPVTIDAYVEMPGRGLNPQKQPQNAQEVIFEYGGLMKTRIGYGSIATPGILAGLEMAIKRYGELSWPEVIAPTQQLTENGFPLSWGAAEYLKYTHDTIFSWHPQSYHILHHHNGSLVQAGEIITLPQLSQTLKTLAHEGVAAFYTGAIGDKIAGEILDNGGLITTTDLASYHAIERQPIRFECGEWEVATNPVPSIGGACLAAIVLLFEKEPVSVWNEDTVKRLVEVQQAVLNFRYHHFHDMDSKAINLKVSQLLNLAEKGHLKPYLHSPSTIHTSAVDSEGLACSISASAGYGSGVIIPETGLWFNNTLGELELHPDAEQLSPGIRLVSNMAPTVARKPDGSILAIGSPGASRIATALAQVFLNFIHQKMSLSQAIAYPRLHVEILSEFPTVSFEVGLPVNLGTEWITQPFPQPSMYFGGVQAAYFSPETGFLAVADSRREGGVAYQGIMDN</sequence>
<evidence type="ECO:0000256" key="1">
    <source>
        <dbReference type="ARBA" id="ARBA00009381"/>
    </source>
</evidence>
<evidence type="ECO:0000256" key="3">
    <source>
        <dbReference type="ARBA" id="ARBA00022801"/>
    </source>
</evidence>
<reference evidence="7" key="1">
    <citation type="journal article" date="2011" name="MBio">
        <title>Novel metabolic attributes of the genus Cyanothece, comprising a group of unicellular nitrogen-fixing Cyanobacteria.</title>
        <authorList>
            <person name="Bandyopadhyay A."/>
            <person name="Elvitigala T."/>
            <person name="Welsh E."/>
            <person name="Stockel J."/>
            <person name="Liberton M."/>
            <person name="Min H."/>
            <person name="Sherman L.A."/>
            <person name="Pakrasi H.B."/>
        </authorList>
    </citation>
    <scope>NUCLEOTIDE SEQUENCE [LARGE SCALE GENOMIC DNA]</scope>
    <source>
        <strain evidence="7">PCC 7424</strain>
    </source>
</reference>
<dbReference type="GO" id="GO:0016787">
    <property type="term" value="F:hydrolase activity"/>
    <property type="evidence" value="ECO:0007669"/>
    <property type="project" value="UniProtKB-KW"/>
</dbReference>
<dbReference type="SUPFAM" id="SSF56235">
    <property type="entry name" value="N-terminal nucleophile aminohydrolases (Ntn hydrolases)"/>
    <property type="match status" value="1"/>
</dbReference>
<evidence type="ECO:0000313" key="6">
    <source>
        <dbReference type="EMBL" id="ACK69366.1"/>
    </source>
</evidence>
<keyword evidence="2 6" id="KW-0808">Transferase</keyword>
<dbReference type="HOGENOM" id="CLU_014813_0_1_3"/>
<keyword evidence="3" id="KW-0378">Hydrolase</keyword>
<keyword evidence="7" id="KW-1185">Reference proteome</keyword>
<dbReference type="PRINTS" id="PR01210">
    <property type="entry name" value="GGTRANSPTASE"/>
</dbReference>
<keyword evidence="4" id="KW-0865">Zymogen</keyword>
<dbReference type="EMBL" id="CP001291">
    <property type="protein sequence ID" value="ACK69366.1"/>
    <property type="molecule type" value="Genomic_DNA"/>
</dbReference>
<dbReference type="EC" id="2.3.2.2" evidence="6"/>
<feature type="signal peptide" evidence="5">
    <location>
        <begin position="1"/>
        <end position="21"/>
    </location>
</feature>
<protein>
    <submittedName>
        <fullName evidence="6">Gamma-glutamyltransferase</fullName>
        <ecNumber evidence="6">2.3.2.2</ecNumber>
    </submittedName>
</protein>
<gene>
    <name evidence="6" type="ordered locus">PCC7424_0910</name>
</gene>
<evidence type="ECO:0000256" key="5">
    <source>
        <dbReference type="SAM" id="SignalP"/>
    </source>
</evidence>
<keyword evidence="5" id="KW-0732">Signal</keyword>
<dbReference type="STRING" id="65393.PCC7424_0910"/>
<dbReference type="AlphaFoldDB" id="B7KIG0"/>
<dbReference type="InterPro" id="IPR051792">
    <property type="entry name" value="GGT_bact"/>
</dbReference>
<dbReference type="Gene3D" id="3.60.20.40">
    <property type="match status" value="1"/>
</dbReference>
<dbReference type="RefSeq" id="WP_012598313.1">
    <property type="nucleotide sequence ID" value="NC_011729.1"/>
</dbReference>
<dbReference type="InterPro" id="IPR043137">
    <property type="entry name" value="GGT_ssub_C"/>
</dbReference>
<accession>B7KIG0</accession>
<evidence type="ECO:0000256" key="2">
    <source>
        <dbReference type="ARBA" id="ARBA00022679"/>
    </source>
</evidence>
<proteinExistence type="inferred from homology"/>
<dbReference type="PANTHER" id="PTHR43199">
    <property type="entry name" value="GLUTATHIONE HYDROLASE"/>
    <property type="match status" value="1"/>
</dbReference>
<name>B7KIG0_GLOC7</name>
<dbReference type="PANTHER" id="PTHR43199:SF1">
    <property type="entry name" value="GLUTATHIONE HYDROLASE PROENZYME"/>
    <property type="match status" value="1"/>
</dbReference>
<evidence type="ECO:0000256" key="4">
    <source>
        <dbReference type="ARBA" id="ARBA00023145"/>
    </source>
</evidence>